<dbReference type="InterPro" id="IPR039425">
    <property type="entry name" value="RNA_pol_sigma-70-like"/>
</dbReference>
<evidence type="ECO:0000256" key="2">
    <source>
        <dbReference type="ARBA" id="ARBA00023015"/>
    </source>
</evidence>
<dbReference type="Gene3D" id="1.10.1740.10">
    <property type="match status" value="1"/>
</dbReference>
<dbReference type="OrthoDB" id="3692620at2"/>
<dbReference type="SUPFAM" id="SSF88946">
    <property type="entry name" value="Sigma2 domain of RNA polymerase sigma factors"/>
    <property type="match status" value="1"/>
</dbReference>
<dbReference type="Gene3D" id="1.10.10.10">
    <property type="entry name" value="Winged helix-like DNA-binding domain superfamily/Winged helix DNA-binding domain"/>
    <property type="match status" value="1"/>
</dbReference>
<dbReference type="SUPFAM" id="SSF88659">
    <property type="entry name" value="Sigma3 and sigma4 domains of RNA polymerase sigma factors"/>
    <property type="match status" value="1"/>
</dbReference>
<dbReference type="InterPro" id="IPR014325">
    <property type="entry name" value="RNA_pol_sigma-E_actinobac"/>
</dbReference>
<gene>
    <name evidence="8" type="ORF">CLV35_3702</name>
</gene>
<protein>
    <submittedName>
        <fullName evidence="8">RNA polymerase sigma-70 factor (Sigma-E family)</fullName>
    </submittedName>
</protein>
<dbReference type="EMBL" id="RBWV01000016">
    <property type="protein sequence ID" value="RKS68574.1"/>
    <property type="molecule type" value="Genomic_DNA"/>
</dbReference>
<dbReference type="GO" id="GO:0016987">
    <property type="term" value="F:sigma factor activity"/>
    <property type="evidence" value="ECO:0007669"/>
    <property type="project" value="UniProtKB-KW"/>
</dbReference>
<name>A0A420XKA6_9ACTN</name>
<dbReference type="Pfam" id="PF04542">
    <property type="entry name" value="Sigma70_r2"/>
    <property type="match status" value="1"/>
</dbReference>
<evidence type="ECO:0000256" key="1">
    <source>
        <dbReference type="ARBA" id="ARBA00010641"/>
    </source>
</evidence>
<dbReference type="InterPro" id="IPR007627">
    <property type="entry name" value="RNA_pol_sigma70_r2"/>
</dbReference>
<evidence type="ECO:0000256" key="5">
    <source>
        <dbReference type="ARBA" id="ARBA00023163"/>
    </source>
</evidence>
<dbReference type="CDD" id="cd06171">
    <property type="entry name" value="Sigma70_r4"/>
    <property type="match status" value="1"/>
</dbReference>
<dbReference type="PANTHER" id="PTHR43133:SF50">
    <property type="entry name" value="ECF RNA POLYMERASE SIGMA FACTOR SIGM"/>
    <property type="match status" value="1"/>
</dbReference>
<evidence type="ECO:0000259" key="6">
    <source>
        <dbReference type="Pfam" id="PF04542"/>
    </source>
</evidence>
<evidence type="ECO:0000256" key="3">
    <source>
        <dbReference type="ARBA" id="ARBA00023082"/>
    </source>
</evidence>
<dbReference type="GO" id="GO:0006352">
    <property type="term" value="P:DNA-templated transcription initiation"/>
    <property type="evidence" value="ECO:0007669"/>
    <property type="project" value="InterPro"/>
</dbReference>
<accession>A0A420XKA6</accession>
<keyword evidence="4" id="KW-0238">DNA-binding</keyword>
<reference evidence="8 9" key="1">
    <citation type="submission" date="2018-10" db="EMBL/GenBank/DDBJ databases">
        <title>Genomic Encyclopedia of Archaeal and Bacterial Type Strains, Phase II (KMG-II): from individual species to whole genera.</title>
        <authorList>
            <person name="Goeker M."/>
        </authorList>
    </citation>
    <scope>NUCLEOTIDE SEQUENCE [LARGE SCALE GENOMIC DNA]</scope>
    <source>
        <strain evidence="8 9">RP-AC37</strain>
    </source>
</reference>
<evidence type="ECO:0000313" key="9">
    <source>
        <dbReference type="Proteomes" id="UP000281955"/>
    </source>
</evidence>
<dbReference type="InterPro" id="IPR013325">
    <property type="entry name" value="RNA_pol_sigma_r2"/>
</dbReference>
<dbReference type="InterPro" id="IPR014284">
    <property type="entry name" value="RNA_pol_sigma-70_dom"/>
</dbReference>
<evidence type="ECO:0000313" key="8">
    <source>
        <dbReference type="EMBL" id="RKS68574.1"/>
    </source>
</evidence>
<dbReference type="Pfam" id="PF08281">
    <property type="entry name" value="Sigma70_r4_2"/>
    <property type="match status" value="1"/>
</dbReference>
<evidence type="ECO:0000259" key="7">
    <source>
        <dbReference type="Pfam" id="PF08281"/>
    </source>
</evidence>
<keyword evidence="5" id="KW-0804">Transcription</keyword>
<keyword evidence="2" id="KW-0805">Transcription regulation</keyword>
<dbReference type="RefSeq" id="WP_121194941.1">
    <property type="nucleotide sequence ID" value="NZ_RBWV01000016.1"/>
</dbReference>
<dbReference type="InterPro" id="IPR013324">
    <property type="entry name" value="RNA_pol_sigma_r3/r4-like"/>
</dbReference>
<feature type="domain" description="RNA polymerase sigma-70 region 2" evidence="6">
    <location>
        <begin position="20"/>
        <end position="79"/>
    </location>
</feature>
<dbReference type="NCBIfam" id="TIGR02937">
    <property type="entry name" value="sigma70-ECF"/>
    <property type="match status" value="1"/>
</dbReference>
<organism evidence="8 9">
    <name type="scientific">Motilibacter peucedani</name>
    <dbReference type="NCBI Taxonomy" id="598650"/>
    <lineage>
        <taxon>Bacteria</taxon>
        <taxon>Bacillati</taxon>
        <taxon>Actinomycetota</taxon>
        <taxon>Actinomycetes</taxon>
        <taxon>Motilibacterales</taxon>
        <taxon>Motilibacteraceae</taxon>
        <taxon>Motilibacter</taxon>
    </lineage>
</organism>
<evidence type="ECO:0000256" key="4">
    <source>
        <dbReference type="ARBA" id="ARBA00023125"/>
    </source>
</evidence>
<dbReference type="PANTHER" id="PTHR43133">
    <property type="entry name" value="RNA POLYMERASE ECF-TYPE SIGMA FACTO"/>
    <property type="match status" value="1"/>
</dbReference>
<keyword evidence="3" id="KW-0731">Sigma factor</keyword>
<feature type="domain" description="RNA polymerase sigma factor 70 region 4 type 2" evidence="7">
    <location>
        <begin position="108"/>
        <end position="160"/>
    </location>
</feature>
<comment type="similarity">
    <text evidence="1">Belongs to the sigma-70 factor family. ECF subfamily.</text>
</comment>
<dbReference type="GO" id="GO:0003677">
    <property type="term" value="F:DNA binding"/>
    <property type="evidence" value="ECO:0007669"/>
    <property type="project" value="UniProtKB-KW"/>
</dbReference>
<keyword evidence="9" id="KW-1185">Reference proteome</keyword>
<proteinExistence type="inferred from homology"/>
<dbReference type="NCBIfam" id="TIGR02983">
    <property type="entry name" value="SigE-fam_strep"/>
    <property type="match status" value="1"/>
</dbReference>
<comment type="caution">
    <text evidence="8">The sequence shown here is derived from an EMBL/GenBank/DDBJ whole genome shotgun (WGS) entry which is preliminary data.</text>
</comment>
<sequence length="178" mass="19404">MSEPQQLPAFDEYVVARSAALLRFAFVLTGDAHLAEDLLQGALLKAHRNWQRVAATDHPDAYVRRIVVNDHLSDSRRRRVLESLTAVLPDRLAAGAGGDPAAQVGERDELSRALETLPGKQRAVLVLRHYAGYDDEAIAETLGCSVGAVRVNASRGAARMRALLRPRDAFPATTGDER</sequence>
<dbReference type="Proteomes" id="UP000281955">
    <property type="component" value="Unassembled WGS sequence"/>
</dbReference>
<dbReference type="AlphaFoldDB" id="A0A420XKA6"/>
<dbReference type="InterPro" id="IPR036388">
    <property type="entry name" value="WH-like_DNA-bd_sf"/>
</dbReference>
<dbReference type="InParanoid" id="A0A420XKA6"/>
<dbReference type="InterPro" id="IPR013249">
    <property type="entry name" value="RNA_pol_sigma70_r4_t2"/>
</dbReference>